<dbReference type="CDD" id="cd13602">
    <property type="entry name" value="PBP2_TRAP_BpDctp6_7"/>
    <property type="match status" value="1"/>
</dbReference>
<gene>
    <name evidence="3" type="ORF">P2G67_08440</name>
</gene>
<evidence type="ECO:0000313" key="3">
    <source>
        <dbReference type="EMBL" id="MDF2096000.1"/>
    </source>
</evidence>
<dbReference type="Proteomes" id="UP001215503">
    <property type="component" value="Unassembled WGS sequence"/>
</dbReference>
<sequence length="331" mass="36314">MTRYTTTLLAAGALLLGAQAASAQSISWDLANEYEIGSIHGQAAETFSERLEELSSGDIQIMRHHGSSLGYKSVDQFDAVGDGALPLASSYVGPWGGIDPLFLLSSLPFLTPTPDDVWELYQAAKPAYAQVLEDNNQVMLFATPWPPSGLWANQAIDSQDALENLRIRTYDANGTITLRAAGAAPIQLSWADVVPQLTTGGLDGVLTSADGGVGASLWEQQSHFTEVNYASPLQIVHINRDEYDRLSDEQKEWLLEAARAGEEFGWSALRERVAENYEVMRSHGMTVVEEVDPAFLDLLRKAGTEAIEQWNSQLGERGAVILREYEERQQN</sequence>
<feature type="signal peptide" evidence="2">
    <location>
        <begin position="1"/>
        <end position="23"/>
    </location>
</feature>
<dbReference type="RefSeq" id="WP_275821980.1">
    <property type="nucleotide sequence ID" value="NZ_JARHUD010000004.1"/>
</dbReference>
<dbReference type="PANTHER" id="PTHR33376">
    <property type="match status" value="1"/>
</dbReference>
<dbReference type="InterPro" id="IPR018389">
    <property type="entry name" value="DctP_fam"/>
</dbReference>
<evidence type="ECO:0000256" key="2">
    <source>
        <dbReference type="SAM" id="SignalP"/>
    </source>
</evidence>
<dbReference type="InterPro" id="IPR038404">
    <property type="entry name" value="TRAP_DctP_sf"/>
</dbReference>
<evidence type="ECO:0000313" key="4">
    <source>
        <dbReference type="Proteomes" id="UP001215503"/>
    </source>
</evidence>
<protein>
    <submittedName>
        <fullName evidence="3">TRAP transporter substrate-binding protein</fullName>
    </submittedName>
</protein>
<evidence type="ECO:0000256" key="1">
    <source>
        <dbReference type="ARBA" id="ARBA00022729"/>
    </source>
</evidence>
<dbReference type="EMBL" id="JARHUD010000004">
    <property type="protein sequence ID" value="MDF2096000.1"/>
    <property type="molecule type" value="Genomic_DNA"/>
</dbReference>
<dbReference type="NCBIfam" id="NF037995">
    <property type="entry name" value="TRAP_S1"/>
    <property type="match status" value="1"/>
</dbReference>
<dbReference type="PANTHER" id="PTHR33376:SF4">
    <property type="entry name" value="SIALIC ACID-BINDING PERIPLASMIC PROTEIN SIAP"/>
    <property type="match status" value="1"/>
</dbReference>
<dbReference type="Pfam" id="PF03480">
    <property type="entry name" value="DctP"/>
    <property type="match status" value="1"/>
</dbReference>
<reference evidence="3 4" key="1">
    <citation type="submission" date="2023-03" db="EMBL/GenBank/DDBJ databases">
        <title>Fodinicurvata sp. CAU 1616 isolated from sea sendiment.</title>
        <authorList>
            <person name="Kim W."/>
        </authorList>
    </citation>
    <scope>NUCLEOTIDE SEQUENCE [LARGE SCALE GENOMIC DNA]</scope>
    <source>
        <strain evidence="3 4">CAU 1616</strain>
    </source>
</reference>
<name>A0ABT5YM10_9PROT</name>
<organism evidence="3 4">
    <name type="scientific">Aquibaculum arenosum</name>
    <dbReference type="NCBI Taxonomy" id="3032591"/>
    <lineage>
        <taxon>Bacteria</taxon>
        <taxon>Pseudomonadati</taxon>
        <taxon>Pseudomonadota</taxon>
        <taxon>Alphaproteobacteria</taxon>
        <taxon>Rhodospirillales</taxon>
        <taxon>Rhodovibrionaceae</taxon>
        <taxon>Aquibaculum</taxon>
    </lineage>
</organism>
<comment type="caution">
    <text evidence="3">The sequence shown here is derived from an EMBL/GenBank/DDBJ whole genome shotgun (WGS) entry which is preliminary data.</text>
</comment>
<keyword evidence="4" id="KW-1185">Reference proteome</keyword>
<dbReference type="Gene3D" id="3.40.190.170">
    <property type="entry name" value="Bacterial extracellular solute-binding protein, family 7"/>
    <property type="match status" value="1"/>
</dbReference>
<accession>A0ABT5YM10</accession>
<feature type="chain" id="PRO_5046626503" evidence="2">
    <location>
        <begin position="24"/>
        <end position="331"/>
    </location>
</feature>
<keyword evidence="1 2" id="KW-0732">Signal</keyword>
<proteinExistence type="predicted"/>